<comment type="caution">
    <text evidence="3">The sequence shown here is derived from an EMBL/GenBank/DDBJ whole genome shotgun (WGS) entry which is preliminary data.</text>
</comment>
<name>A0ABR4C4U0_9HELO</name>
<organism evidence="3 4">
    <name type="scientific">Oculimacula yallundae</name>
    <dbReference type="NCBI Taxonomy" id="86028"/>
    <lineage>
        <taxon>Eukaryota</taxon>
        <taxon>Fungi</taxon>
        <taxon>Dikarya</taxon>
        <taxon>Ascomycota</taxon>
        <taxon>Pezizomycotina</taxon>
        <taxon>Leotiomycetes</taxon>
        <taxon>Helotiales</taxon>
        <taxon>Ploettnerulaceae</taxon>
        <taxon>Oculimacula</taxon>
    </lineage>
</organism>
<keyword evidence="4" id="KW-1185">Reference proteome</keyword>
<dbReference type="EMBL" id="JAZHXI010000013">
    <property type="protein sequence ID" value="KAL2064692.1"/>
    <property type="molecule type" value="Genomic_DNA"/>
</dbReference>
<feature type="region of interest" description="Disordered" evidence="1">
    <location>
        <begin position="1"/>
        <end position="24"/>
    </location>
</feature>
<evidence type="ECO:0000259" key="2">
    <source>
        <dbReference type="Pfam" id="PF20150"/>
    </source>
</evidence>
<evidence type="ECO:0000313" key="3">
    <source>
        <dbReference type="EMBL" id="KAL2064692.1"/>
    </source>
</evidence>
<proteinExistence type="predicted"/>
<feature type="domain" description="2EXR" evidence="2">
    <location>
        <begin position="52"/>
        <end position="120"/>
    </location>
</feature>
<feature type="region of interest" description="Disordered" evidence="1">
    <location>
        <begin position="290"/>
        <end position="338"/>
    </location>
</feature>
<dbReference type="InterPro" id="IPR045518">
    <property type="entry name" value="2EXR"/>
</dbReference>
<feature type="compositionally biased region" description="Basic residues" evidence="1">
    <location>
        <begin position="328"/>
        <end position="338"/>
    </location>
</feature>
<protein>
    <recommendedName>
        <fullName evidence="2">2EXR domain-containing protein</fullName>
    </recommendedName>
</protein>
<dbReference type="Pfam" id="PF20150">
    <property type="entry name" value="2EXR"/>
    <property type="match status" value="1"/>
</dbReference>
<feature type="compositionally biased region" description="Basic and acidic residues" evidence="1">
    <location>
        <begin position="298"/>
        <end position="311"/>
    </location>
</feature>
<evidence type="ECO:0000313" key="4">
    <source>
        <dbReference type="Proteomes" id="UP001595075"/>
    </source>
</evidence>
<sequence length="338" mass="38380">MSSSSQPAAPSSTSVQGAPDAVSANNSNSTAIMAQSIRKSLGINPYNPNNEFKMFRKLPLELRRMCLREVFLPRIVEVVFEERRRSKKEWRAEGLTVYRLSFQHKNARGPVYFCPHLDTISFRGPDYEINKRLTRFLKTGPDPELIQKMSFADGFFSHRTTEDYVRLSPRFPNLTEVSFYTYLNAYRCEQAHSIQEENCHKNDCHICPTPCKGRTVFLDEEDLDAHSGLYYPACAAELRRAKTWCTIKHTNTSADTRMLLGMDKGPVNVKVAFTHRIPKGQFFAKSGRVYVTRGRPGPGEESKEAKNKKAESGQIRGGARESSAGWRKLGRRERAKSG</sequence>
<evidence type="ECO:0000256" key="1">
    <source>
        <dbReference type="SAM" id="MobiDB-lite"/>
    </source>
</evidence>
<reference evidence="3 4" key="1">
    <citation type="journal article" date="2024" name="Commun. Biol.">
        <title>Comparative genomic analysis of thermophilic fungi reveals convergent evolutionary adaptations and gene losses.</title>
        <authorList>
            <person name="Steindorff A.S."/>
            <person name="Aguilar-Pontes M.V."/>
            <person name="Robinson A.J."/>
            <person name="Andreopoulos B."/>
            <person name="LaButti K."/>
            <person name="Kuo A."/>
            <person name="Mondo S."/>
            <person name="Riley R."/>
            <person name="Otillar R."/>
            <person name="Haridas S."/>
            <person name="Lipzen A."/>
            <person name="Grimwood J."/>
            <person name="Schmutz J."/>
            <person name="Clum A."/>
            <person name="Reid I.D."/>
            <person name="Moisan M.C."/>
            <person name="Butler G."/>
            <person name="Nguyen T.T.M."/>
            <person name="Dewar K."/>
            <person name="Conant G."/>
            <person name="Drula E."/>
            <person name="Henrissat B."/>
            <person name="Hansel C."/>
            <person name="Singer S."/>
            <person name="Hutchinson M.I."/>
            <person name="de Vries R.P."/>
            <person name="Natvig D.O."/>
            <person name="Powell A.J."/>
            <person name="Tsang A."/>
            <person name="Grigoriev I.V."/>
        </authorList>
    </citation>
    <scope>NUCLEOTIDE SEQUENCE [LARGE SCALE GENOMIC DNA]</scope>
    <source>
        <strain evidence="3 4">CBS 494.80</strain>
    </source>
</reference>
<gene>
    <name evidence="3" type="ORF">VTL71DRAFT_3830</name>
</gene>
<feature type="compositionally biased region" description="Low complexity" evidence="1">
    <location>
        <begin position="1"/>
        <end position="14"/>
    </location>
</feature>
<dbReference type="Proteomes" id="UP001595075">
    <property type="component" value="Unassembled WGS sequence"/>
</dbReference>
<accession>A0ABR4C4U0</accession>